<feature type="site" description="Important for catalytic activity" evidence="7">
    <location>
        <position position="240"/>
    </location>
</feature>
<dbReference type="NCBIfam" id="TIGR00247">
    <property type="entry name" value="endolytic transglycosylase MltG"/>
    <property type="match status" value="1"/>
</dbReference>
<dbReference type="Pfam" id="PF02618">
    <property type="entry name" value="YceG"/>
    <property type="match status" value="1"/>
</dbReference>
<organism evidence="8 9">
    <name type="scientific">Enorma phocaeensis</name>
    <dbReference type="NCBI Taxonomy" id="1871019"/>
    <lineage>
        <taxon>Bacteria</taxon>
        <taxon>Bacillati</taxon>
        <taxon>Actinomycetota</taxon>
        <taxon>Coriobacteriia</taxon>
        <taxon>Coriobacteriales</taxon>
        <taxon>Coriobacteriaceae</taxon>
        <taxon>Enorma</taxon>
    </lineage>
</organism>
<dbReference type="EC" id="4.2.2.29" evidence="7"/>
<dbReference type="Gene3D" id="3.30.160.60">
    <property type="entry name" value="Classic Zinc Finger"/>
    <property type="match status" value="1"/>
</dbReference>
<dbReference type="RefSeq" id="WP_289543749.1">
    <property type="nucleotide sequence ID" value="NZ_JACJKQ010000001.1"/>
</dbReference>
<dbReference type="InterPro" id="IPR003770">
    <property type="entry name" value="MLTG-like"/>
</dbReference>
<reference evidence="8 9" key="2">
    <citation type="submission" date="2023-06" db="EMBL/GenBank/DDBJ databases">
        <authorList>
            <person name="Zeman M."/>
            <person name="Kubasova T."/>
            <person name="Jahodarova E."/>
            <person name="Nykrynova M."/>
            <person name="Rychlik I."/>
        </authorList>
    </citation>
    <scope>NUCLEOTIDE SEQUENCE [LARGE SCALE GENOMIC DNA]</scope>
    <source>
        <strain evidence="8 9">154_Feed</strain>
    </source>
</reference>
<dbReference type="Proteomes" id="UP001529421">
    <property type="component" value="Unassembled WGS sequence"/>
</dbReference>
<dbReference type="PANTHER" id="PTHR30518:SF2">
    <property type="entry name" value="ENDOLYTIC MUREIN TRANSGLYCOSYLASE"/>
    <property type="match status" value="1"/>
</dbReference>
<evidence type="ECO:0000256" key="4">
    <source>
        <dbReference type="ARBA" id="ARBA00023136"/>
    </source>
</evidence>
<keyword evidence="3 7" id="KW-1133">Transmembrane helix</keyword>
<name>A0ABT7V699_9ACTN</name>
<dbReference type="EMBL" id="JAUDDZ010000001">
    <property type="protein sequence ID" value="MDM8274023.1"/>
    <property type="molecule type" value="Genomic_DNA"/>
</dbReference>
<comment type="catalytic activity">
    <reaction evidence="7">
        <text>a peptidoglycan chain = a peptidoglycan chain with N-acetyl-1,6-anhydromuramyl-[peptide] at the reducing end + a peptidoglycan chain with N-acetylglucosamine at the non-reducing end.</text>
        <dbReference type="EC" id="4.2.2.29"/>
    </reaction>
</comment>
<dbReference type="CDD" id="cd08010">
    <property type="entry name" value="MltG_like"/>
    <property type="match status" value="1"/>
</dbReference>
<keyword evidence="2 7" id="KW-0812">Transmembrane</keyword>
<keyword evidence="5 7" id="KW-0456">Lyase</keyword>
<protein>
    <recommendedName>
        <fullName evidence="7">Endolytic murein transglycosylase</fullName>
        <ecNumber evidence="7">4.2.2.29</ecNumber>
    </recommendedName>
    <alternativeName>
        <fullName evidence="7">Peptidoglycan lytic transglycosylase</fullName>
    </alternativeName>
    <alternativeName>
        <fullName evidence="7">Peptidoglycan polymerization terminase</fullName>
    </alternativeName>
</protein>
<reference evidence="9" key="1">
    <citation type="submission" date="2023-06" db="EMBL/GenBank/DDBJ databases">
        <title>Identification and characterization of horizontal gene transfer across gut microbiota members of farm animals based on homology search.</title>
        <authorList>
            <person name="Zeman M."/>
            <person name="Kubasova T."/>
            <person name="Jahodarova E."/>
            <person name="Nykrynova M."/>
            <person name="Rychlik I."/>
        </authorList>
    </citation>
    <scope>NUCLEOTIDE SEQUENCE [LARGE SCALE GENOMIC DNA]</scope>
    <source>
        <strain evidence="9">154_Feed</strain>
    </source>
</reference>
<dbReference type="PANTHER" id="PTHR30518">
    <property type="entry name" value="ENDOLYTIC MUREIN TRANSGLYCOSYLASE"/>
    <property type="match status" value="1"/>
</dbReference>
<dbReference type="Gene3D" id="3.30.1490.480">
    <property type="entry name" value="Endolytic murein transglycosylase"/>
    <property type="match status" value="1"/>
</dbReference>
<evidence type="ECO:0000256" key="5">
    <source>
        <dbReference type="ARBA" id="ARBA00023239"/>
    </source>
</evidence>
<proteinExistence type="inferred from homology"/>
<feature type="transmembrane region" description="Helical" evidence="7">
    <location>
        <begin position="18"/>
        <end position="40"/>
    </location>
</feature>
<evidence type="ECO:0000256" key="3">
    <source>
        <dbReference type="ARBA" id="ARBA00022989"/>
    </source>
</evidence>
<comment type="function">
    <text evidence="7">Functions as a peptidoglycan terminase that cleaves nascent peptidoglycan strands endolytically to terminate their elongation.</text>
</comment>
<keyword evidence="4 7" id="KW-0472">Membrane</keyword>
<evidence type="ECO:0000313" key="8">
    <source>
        <dbReference type="EMBL" id="MDM8274023.1"/>
    </source>
</evidence>
<dbReference type="HAMAP" id="MF_02065">
    <property type="entry name" value="MltG"/>
    <property type="match status" value="1"/>
</dbReference>
<keyword evidence="6 7" id="KW-0961">Cell wall biogenesis/degradation</keyword>
<keyword evidence="9" id="KW-1185">Reference proteome</keyword>
<keyword evidence="1 7" id="KW-1003">Cell membrane</keyword>
<evidence type="ECO:0000256" key="2">
    <source>
        <dbReference type="ARBA" id="ARBA00022692"/>
    </source>
</evidence>
<comment type="caution">
    <text evidence="8">The sequence shown here is derived from an EMBL/GenBank/DDBJ whole genome shotgun (WGS) entry which is preliminary data.</text>
</comment>
<evidence type="ECO:0000256" key="6">
    <source>
        <dbReference type="ARBA" id="ARBA00023316"/>
    </source>
</evidence>
<evidence type="ECO:0000256" key="7">
    <source>
        <dbReference type="HAMAP-Rule" id="MF_02065"/>
    </source>
</evidence>
<accession>A0ABT7V699</accession>
<evidence type="ECO:0000313" key="9">
    <source>
        <dbReference type="Proteomes" id="UP001529421"/>
    </source>
</evidence>
<gene>
    <name evidence="7 8" type="primary">mltG</name>
    <name evidence="8" type="ORF">QUW28_00705</name>
</gene>
<comment type="similarity">
    <text evidence="7">Belongs to the transglycosylase MltG family.</text>
</comment>
<sequence length="358" mass="38548">MASAYQVPQRKKSSPVPVVIALVVAVLAVAVVMGVVLPAVTPLFVGSSEPAVAAGQEVQVNIPEGASGDQIASTLSTNHVIEDPQDYYAAVRQLNADALLKPGDYLFTTGQDPLEVVQQLIDGPNVEGVSLTIQEGLTVQQTAARVEEVYGIPADEFLQQAKASNYVDDYPFLEGAYDDSLEGYLYPKTYSFSGTPTADDIIRALLDQFEIETADIDLASGANGLTSQQLISLASLVERETAVEDERPMVASVIYNRLDEDMPLQIDAAIVYARGGGSQSVTYDDLEIDSPYNVYQNTGLTPGPICSPSISSIQAAVNPADTSYLYYVLSSANDGTHKFSETYDEFLTNRQEYLDSRS</sequence>
<comment type="subcellular location">
    <subcellularLocation>
        <location evidence="7">Cell membrane</location>
        <topology evidence="7">Single-pass membrane protein</topology>
    </subcellularLocation>
</comment>
<evidence type="ECO:0000256" key="1">
    <source>
        <dbReference type="ARBA" id="ARBA00022475"/>
    </source>
</evidence>